<dbReference type="InterPro" id="IPR024170">
    <property type="entry name" value="Aminoglycoside_N6-AcTrfrase"/>
</dbReference>
<evidence type="ECO:0000256" key="8">
    <source>
        <dbReference type="ARBA" id="ARBA00048923"/>
    </source>
</evidence>
<dbReference type="EMBL" id="BSPC01000023">
    <property type="protein sequence ID" value="GLS19488.1"/>
    <property type="molecule type" value="Genomic_DNA"/>
</dbReference>
<evidence type="ECO:0000256" key="9">
    <source>
        <dbReference type="PIRNR" id="PIRNR000452"/>
    </source>
</evidence>
<dbReference type="SUPFAM" id="SSF55729">
    <property type="entry name" value="Acyl-CoA N-acyltransferases (Nat)"/>
    <property type="match status" value="1"/>
</dbReference>
<dbReference type="PIRSF" id="PIRSF000452">
    <property type="entry name" value="6-N-acetyltransf"/>
    <property type="match status" value="1"/>
</dbReference>
<evidence type="ECO:0000256" key="1">
    <source>
        <dbReference type="ARBA" id="ARBA00011738"/>
    </source>
</evidence>
<dbReference type="PANTHER" id="PTHR43877">
    <property type="entry name" value="AMINOALKYLPHOSPHONATE N-ACETYLTRANSFERASE-RELATED-RELATED"/>
    <property type="match status" value="1"/>
</dbReference>
<comment type="catalytic activity">
    <reaction evidence="8 9">
        <text>kanamycin B + acetyl-CoA = N(6')-acetylkanamycin B + CoA + H(+)</text>
        <dbReference type="Rhea" id="RHEA:16449"/>
        <dbReference type="ChEBI" id="CHEBI:15378"/>
        <dbReference type="ChEBI" id="CHEBI:57287"/>
        <dbReference type="ChEBI" id="CHEBI:57288"/>
        <dbReference type="ChEBI" id="CHEBI:58390"/>
        <dbReference type="ChEBI" id="CHEBI:58549"/>
        <dbReference type="EC" id="2.3.1.82"/>
    </reaction>
</comment>
<protein>
    <recommendedName>
        <fullName evidence="3 9">Aminoglycoside N(6')-acetyltransferase type 1</fullName>
        <ecNumber evidence="2 9">2.3.1.82</ecNumber>
    </recommendedName>
    <alternativeName>
        <fullName evidence="7 9">Aminoglycoside resistance protein</fullName>
    </alternativeName>
</protein>
<gene>
    <name evidence="11" type="ORF">GCM10007874_25050</name>
</gene>
<dbReference type="EC" id="2.3.1.82" evidence="2 9"/>
<evidence type="ECO:0000313" key="12">
    <source>
        <dbReference type="Proteomes" id="UP001156882"/>
    </source>
</evidence>
<comment type="caution">
    <text evidence="11">The sequence shown here is derived from an EMBL/GenBank/DDBJ whole genome shotgun (WGS) entry which is preliminary data.</text>
</comment>
<evidence type="ECO:0000256" key="7">
    <source>
        <dbReference type="ARBA" id="ARBA00029660"/>
    </source>
</evidence>
<evidence type="ECO:0000313" key="11">
    <source>
        <dbReference type="EMBL" id="GLS19488.1"/>
    </source>
</evidence>
<dbReference type="Proteomes" id="UP001156882">
    <property type="component" value="Unassembled WGS sequence"/>
</dbReference>
<dbReference type="InterPro" id="IPR050832">
    <property type="entry name" value="Bact_Acetyltransf"/>
</dbReference>
<feature type="domain" description="N-acetyltransferase" evidence="10">
    <location>
        <begin position="1"/>
        <end position="148"/>
    </location>
</feature>
<evidence type="ECO:0000256" key="2">
    <source>
        <dbReference type="ARBA" id="ARBA00012888"/>
    </source>
</evidence>
<sequence>MRIEACTPADIDDWARMRAALWPEEDAERLHRDCDALLSRSEDRIAFIAREEVLPLGFAEASLRRDYVNGCETSPVGFLEGIYVEPGWRRCGVARGLVEAVKRWTLAQGCSELASDALLDNQASHAMHNALGFQETERVVYFRQVLRG</sequence>
<keyword evidence="5 9" id="KW-0046">Antibiotic resistance</keyword>
<keyword evidence="6 9" id="KW-0012">Acyltransferase</keyword>
<reference evidence="12" key="1">
    <citation type="journal article" date="2019" name="Int. J. Syst. Evol. Microbiol.">
        <title>The Global Catalogue of Microorganisms (GCM) 10K type strain sequencing project: providing services to taxonomists for standard genome sequencing and annotation.</title>
        <authorList>
            <consortium name="The Broad Institute Genomics Platform"/>
            <consortium name="The Broad Institute Genome Sequencing Center for Infectious Disease"/>
            <person name="Wu L."/>
            <person name="Ma J."/>
        </authorList>
    </citation>
    <scope>NUCLEOTIDE SEQUENCE [LARGE SCALE GENOMIC DNA]</scope>
    <source>
        <strain evidence="12">NBRC 101365</strain>
    </source>
</reference>
<evidence type="ECO:0000256" key="6">
    <source>
        <dbReference type="ARBA" id="ARBA00023315"/>
    </source>
</evidence>
<keyword evidence="4 9" id="KW-0808">Transferase</keyword>
<proteinExistence type="predicted"/>
<dbReference type="InterPro" id="IPR000182">
    <property type="entry name" value="GNAT_dom"/>
</dbReference>
<evidence type="ECO:0000259" key="10">
    <source>
        <dbReference type="PROSITE" id="PS51186"/>
    </source>
</evidence>
<comment type="function">
    <text evidence="9">Catalyzes the transfer of an acetyl group from acetyl-CoA to the 6'-amino group of aminoglycoside molecules conferring resistance to antibiotics containing the purpurosamine ring.</text>
</comment>
<evidence type="ECO:0000256" key="3">
    <source>
        <dbReference type="ARBA" id="ARBA00017677"/>
    </source>
</evidence>
<dbReference type="Gene3D" id="3.40.630.30">
    <property type="match status" value="1"/>
</dbReference>
<comment type="subunit">
    <text evidence="1 9">Homodimer.</text>
</comment>
<evidence type="ECO:0000256" key="4">
    <source>
        <dbReference type="ARBA" id="ARBA00022679"/>
    </source>
</evidence>
<dbReference type="NCBIfam" id="NF043067">
    <property type="entry name" value="AAC_6p_group_E"/>
    <property type="match status" value="1"/>
</dbReference>
<accession>A0ABQ6CGL7</accession>
<dbReference type="InterPro" id="IPR016181">
    <property type="entry name" value="Acyl_CoA_acyltransferase"/>
</dbReference>
<dbReference type="RefSeq" id="WP_284312441.1">
    <property type="nucleotide sequence ID" value="NZ_BSPC01000023.1"/>
</dbReference>
<dbReference type="CDD" id="cd04301">
    <property type="entry name" value="NAT_SF"/>
    <property type="match status" value="1"/>
</dbReference>
<keyword evidence="12" id="KW-1185">Reference proteome</keyword>
<organism evidence="11 12">
    <name type="scientific">Labrys miyagiensis</name>
    <dbReference type="NCBI Taxonomy" id="346912"/>
    <lineage>
        <taxon>Bacteria</taxon>
        <taxon>Pseudomonadati</taxon>
        <taxon>Pseudomonadota</taxon>
        <taxon>Alphaproteobacteria</taxon>
        <taxon>Hyphomicrobiales</taxon>
        <taxon>Xanthobacteraceae</taxon>
        <taxon>Labrys</taxon>
    </lineage>
</organism>
<dbReference type="PANTHER" id="PTHR43877:SF1">
    <property type="entry name" value="ACETYLTRANSFERASE"/>
    <property type="match status" value="1"/>
</dbReference>
<name>A0ABQ6CGL7_9HYPH</name>
<evidence type="ECO:0000256" key="5">
    <source>
        <dbReference type="ARBA" id="ARBA00023251"/>
    </source>
</evidence>
<dbReference type="PROSITE" id="PS51186">
    <property type="entry name" value="GNAT"/>
    <property type="match status" value="1"/>
</dbReference>
<dbReference type="Pfam" id="PF00583">
    <property type="entry name" value="Acetyltransf_1"/>
    <property type="match status" value="1"/>
</dbReference>